<evidence type="ECO:0000256" key="7">
    <source>
        <dbReference type="ARBA" id="ARBA00023157"/>
    </source>
</evidence>
<dbReference type="STRING" id="409849.ENSPMGP00000005339"/>
<comment type="function">
    <text evidence="1">Involved in gametogenesis and steroidogenesis.</text>
</comment>
<reference evidence="14" key="2">
    <citation type="submission" date="2025-09" db="UniProtKB">
        <authorList>
            <consortium name="Ensembl"/>
        </authorList>
    </citation>
    <scope>IDENTIFICATION</scope>
</reference>
<evidence type="ECO:0000313" key="15">
    <source>
        <dbReference type="Proteomes" id="UP000261520"/>
    </source>
</evidence>
<feature type="signal peptide" evidence="12">
    <location>
        <begin position="1"/>
        <end position="23"/>
    </location>
</feature>
<evidence type="ECO:0000256" key="12">
    <source>
        <dbReference type="SAM" id="SignalP"/>
    </source>
</evidence>
<evidence type="ECO:0000256" key="11">
    <source>
        <dbReference type="ARBA" id="ARBA00081883"/>
    </source>
</evidence>
<reference evidence="14" key="1">
    <citation type="submission" date="2025-08" db="UniProtKB">
        <authorList>
            <consortium name="Ensembl"/>
        </authorList>
    </citation>
    <scope>IDENTIFICATION</scope>
</reference>
<feature type="chain" id="PRO_5017459971" description="Gonadotropin subunit beta-2" evidence="12">
    <location>
        <begin position="24"/>
        <end position="153"/>
    </location>
</feature>
<organism evidence="14 15">
    <name type="scientific">Periophthalmus magnuspinnatus</name>
    <dbReference type="NCBI Taxonomy" id="409849"/>
    <lineage>
        <taxon>Eukaryota</taxon>
        <taxon>Metazoa</taxon>
        <taxon>Chordata</taxon>
        <taxon>Craniata</taxon>
        <taxon>Vertebrata</taxon>
        <taxon>Euteleostomi</taxon>
        <taxon>Actinopterygii</taxon>
        <taxon>Neopterygii</taxon>
        <taxon>Teleostei</taxon>
        <taxon>Neoteleostei</taxon>
        <taxon>Acanthomorphata</taxon>
        <taxon>Gobiaria</taxon>
        <taxon>Gobiiformes</taxon>
        <taxon>Gobioidei</taxon>
        <taxon>Gobiidae</taxon>
        <taxon>Oxudercinae</taxon>
        <taxon>Periophthalmus</taxon>
    </lineage>
</organism>
<dbReference type="InterPro" id="IPR018245">
    <property type="entry name" value="Gonadotropin_bsu_CS"/>
</dbReference>
<feature type="domain" description="Glycoprotein hormone subunit beta" evidence="13">
    <location>
        <begin position="22"/>
        <end position="122"/>
    </location>
</feature>
<dbReference type="FunFam" id="2.10.90.10:FF:000007">
    <property type="entry name" value="Luteinizing hormone beta subunit"/>
    <property type="match status" value="1"/>
</dbReference>
<dbReference type="CDD" id="cd00069">
    <property type="entry name" value="GHB_like"/>
    <property type="match status" value="1"/>
</dbReference>
<dbReference type="Pfam" id="PF00007">
    <property type="entry name" value="Cys_knot"/>
    <property type="match status" value="1"/>
</dbReference>
<dbReference type="GO" id="GO:0005179">
    <property type="term" value="F:hormone activity"/>
    <property type="evidence" value="ECO:0007669"/>
    <property type="project" value="UniProtKB-KW"/>
</dbReference>
<evidence type="ECO:0000259" key="13">
    <source>
        <dbReference type="Pfam" id="PF00007"/>
    </source>
</evidence>
<evidence type="ECO:0000256" key="5">
    <source>
        <dbReference type="ARBA" id="ARBA00022525"/>
    </source>
</evidence>
<keyword evidence="7" id="KW-1015">Disulfide bond</keyword>
<dbReference type="GO" id="GO:0005737">
    <property type="term" value="C:cytoplasm"/>
    <property type="evidence" value="ECO:0007669"/>
    <property type="project" value="TreeGrafter"/>
</dbReference>
<evidence type="ECO:0000256" key="8">
    <source>
        <dbReference type="ARBA" id="ARBA00023180"/>
    </source>
</evidence>
<dbReference type="Proteomes" id="UP000261520">
    <property type="component" value="Unplaced"/>
</dbReference>
<keyword evidence="8" id="KW-0325">Glycoprotein</keyword>
<dbReference type="PANTHER" id="PTHR11515:SF29">
    <property type="entry name" value="THYROTROPIN SUBUNIT BETA-LIKE"/>
    <property type="match status" value="1"/>
</dbReference>
<sequence>MFSMWLLVLKCLLLCTLMKESQCCSPVNFTLQMENSECDQCVVINTTICSGFCYTQDTNLRGRFGRKFLVQRSCLALSLVYHPIHLPGCPLNGTHLFYPVAKRCSCRRCDTRTHHCVQTGQMPRVSLIVFYKRYLIPNIYFHPEHLGMVSQIN</sequence>
<dbReference type="SUPFAM" id="SSF57501">
    <property type="entry name" value="Cystine-knot cytokines"/>
    <property type="match status" value="1"/>
</dbReference>
<comment type="subcellular location">
    <subcellularLocation>
        <location evidence="2">Secreted</location>
    </subcellularLocation>
</comment>
<comment type="similarity">
    <text evidence="3">Belongs to the glycoprotein hormones subunit beta family.</text>
</comment>
<dbReference type="PANTHER" id="PTHR11515">
    <property type="entry name" value="GLYCOPROTEIN HORMONE BETA CHAIN"/>
    <property type="match status" value="1"/>
</dbReference>
<dbReference type="Gene3D" id="2.10.90.10">
    <property type="entry name" value="Cystine-knot cytokines"/>
    <property type="match status" value="1"/>
</dbReference>
<name>A0A3B3ZLJ3_9GOBI</name>
<dbReference type="GO" id="GO:0005615">
    <property type="term" value="C:extracellular space"/>
    <property type="evidence" value="ECO:0007669"/>
    <property type="project" value="TreeGrafter"/>
</dbReference>
<evidence type="ECO:0000256" key="1">
    <source>
        <dbReference type="ARBA" id="ARBA00003920"/>
    </source>
</evidence>
<dbReference type="SMART" id="SM00068">
    <property type="entry name" value="GHB"/>
    <property type="match status" value="1"/>
</dbReference>
<dbReference type="InterPro" id="IPR001545">
    <property type="entry name" value="Gonadotropin_bsu"/>
</dbReference>
<evidence type="ECO:0000256" key="2">
    <source>
        <dbReference type="ARBA" id="ARBA00004613"/>
    </source>
</evidence>
<keyword evidence="5" id="KW-0964">Secreted</keyword>
<comment type="subunit">
    <text evidence="4">Heterodimer of an alpha and a beta chain.</text>
</comment>
<evidence type="ECO:0000256" key="10">
    <source>
        <dbReference type="ARBA" id="ARBA00077521"/>
    </source>
</evidence>
<evidence type="ECO:0000256" key="9">
    <source>
        <dbReference type="ARBA" id="ARBA00069434"/>
    </source>
</evidence>
<protein>
    <recommendedName>
        <fullName evidence="9">Gonadotropin subunit beta-2</fullName>
    </recommendedName>
    <alternativeName>
        <fullName evidence="10">GTH-II-beta</fullName>
    </alternativeName>
    <alternativeName>
        <fullName evidence="11">Gonadotropin beta-II chain</fullName>
    </alternativeName>
</protein>
<evidence type="ECO:0000256" key="3">
    <source>
        <dbReference type="ARBA" id="ARBA00006552"/>
    </source>
</evidence>
<proteinExistence type="inferred from homology"/>
<dbReference type="AlphaFoldDB" id="A0A3B3ZLJ3"/>
<dbReference type="Ensembl" id="ENSPMGT00000005663.1">
    <property type="protein sequence ID" value="ENSPMGP00000005339.1"/>
    <property type="gene ID" value="ENSPMGG00000004445.1"/>
</dbReference>
<dbReference type="PROSITE" id="PS00261">
    <property type="entry name" value="GLYCO_HORMONE_BETA_1"/>
    <property type="match status" value="1"/>
</dbReference>
<evidence type="ECO:0000313" key="14">
    <source>
        <dbReference type="Ensembl" id="ENSPMGP00000005339.1"/>
    </source>
</evidence>
<dbReference type="GO" id="GO:0010817">
    <property type="term" value="P:regulation of hormone levels"/>
    <property type="evidence" value="ECO:0007669"/>
    <property type="project" value="UniProtKB-ARBA"/>
</dbReference>
<dbReference type="InterPro" id="IPR029034">
    <property type="entry name" value="Cystine-knot_cytokine"/>
</dbReference>
<dbReference type="GO" id="GO:0007186">
    <property type="term" value="P:G protein-coupled receptor signaling pathway"/>
    <property type="evidence" value="ECO:0007669"/>
    <property type="project" value="TreeGrafter"/>
</dbReference>
<accession>A0A3B3ZLJ3</accession>
<keyword evidence="12" id="KW-0732">Signal</keyword>
<keyword evidence="15" id="KW-1185">Reference proteome</keyword>
<evidence type="ECO:0000256" key="4">
    <source>
        <dbReference type="ARBA" id="ARBA00011870"/>
    </source>
</evidence>
<evidence type="ECO:0000256" key="6">
    <source>
        <dbReference type="ARBA" id="ARBA00022702"/>
    </source>
</evidence>
<keyword evidence="6" id="KW-0372">Hormone</keyword>
<dbReference type="InterPro" id="IPR006208">
    <property type="entry name" value="Glyco_hormone_CN"/>
</dbReference>